<proteinExistence type="predicted"/>
<dbReference type="AlphaFoldDB" id="K8WJP7"/>
<sequence>MQARLDILIMKIILLSILILTSFNNFADENICEKYDLISDKERAIINSSKSGYKVIGNGRAYFYYSPNVNCKEKNLFLIKDDLVNASTVYDNFTSIMYLDKKG</sequence>
<dbReference type="PATRIC" id="fig|1141662.3.peg.2499"/>
<name>K8WJP7_9GAMM</name>
<dbReference type="RefSeq" id="WP_008912461.1">
    <property type="nucleotide sequence ID" value="NZ_KB233223.1"/>
</dbReference>
<dbReference type="EMBL" id="AKKL01000034">
    <property type="protein sequence ID" value="EKT60201.1"/>
    <property type="molecule type" value="Genomic_DNA"/>
</dbReference>
<reference evidence="1 2" key="1">
    <citation type="journal article" date="2012" name="BMC Genomics">
        <title>Comparative genomics of bacteria in the genus Providencia isolated from wild Drosophila melanogaster.</title>
        <authorList>
            <person name="Galac M.R."/>
            <person name="Lazzaro B.P."/>
        </authorList>
    </citation>
    <scope>NUCLEOTIDE SEQUENCE [LARGE SCALE GENOMIC DNA]</scope>
    <source>
        <strain evidence="1 2">DSM 19968</strain>
    </source>
</reference>
<organism evidence="1 2">
    <name type="scientific">Providencia burhodogranariea DSM 19968</name>
    <dbReference type="NCBI Taxonomy" id="1141662"/>
    <lineage>
        <taxon>Bacteria</taxon>
        <taxon>Pseudomonadati</taxon>
        <taxon>Pseudomonadota</taxon>
        <taxon>Gammaproteobacteria</taxon>
        <taxon>Enterobacterales</taxon>
        <taxon>Morganellaceae</taxon>
        <taxon>Providencia</taxon>
    </lineage>
</organism>
<comment type="caution">
    <text evidence="1">The sequence shown here is derived from an EMBL/GenBank/DDBJ whole genome shotgun (WGS) entry which is preliminary data.</text>
</comment>
<dbReference type="HOGENOM" id="CLU_2261267_0_0_6"/>
<keyword evidence="2" id="KW-1185">Reference proteome</keyword>
<protein>
    <submittedName>
        <fullName evidence="1">Uncharacterized protein</fullName>
    </submittedName>
</protein>
<dbReference type="OrthoDB" id="8234880at2"/>
<evidence type="ECO:0000313" key="1">
    <source>
        <dbReference type="EMBL" id="EKT60201.1"/>
    </source>
</evidence>
<dbReference type="Proteomes" id="UP000009336">
    <property type="component" value="Unassembled WGS sequence"/>
</dbReference>
<dbReference type="STRING" id="1141662.OOA_12330"/>
<accession>K8WJP7</accession>
<evidence type="ECO:0000313" key="2">
    <source>
        <dbReference type="Proteomes" id="UP000009336"/>
    </source>
</evidence>
<gene>
    <name evidence="1" type="ORF">OOA_12330</name>
</gene>